<protein>
    <submittedName>
        <fullName evidence="1">Uncharacterized protein</fullName>
    </submittedName>
</protein>
<gene>
    <name evidence="1" type="ORF">SAMN04488544_0549</name>
</gene>
<dbReference type="Proteomes" id="UP000198825">
    <property type="component" value="Chromosome I"/>
</dbReference>
<organism evidence="1 2">
    <name type="scientific">Microlunatus sagamiharensis</name>
    <dbReference type="NCBI Taxonomy" id="546874"/>
    <lineage>
        <taxon>Bacteria</taxon>
        <taxon>Bacillati</taxon>
        <taxon>Actinomycetota</taxon>
        <taxon>Actinomycetes</taxon>
        <taxon>Propionibacteriales</taxon>
        <taxon>Propionibacteriaceae</taxon>
        <taxon>Microlunatus</taxon>
    </lineage>
</organism>
<proteinExistence type="predicted"/>
<dbReference type="OrthoDB" id="4952989at2"/>
<accession>A0A1H2LNQ1</accession>
<dbReference type="AlphaFoldDB" id="A0A1H2LNQ1"/>
<evidence type="ECO:0000313" key="1">
    <source>
        <dbReference type="EMBL" id="SDU82549.1"/>
    </source>
</evidence>
<keyword evidence="2" id="KW-1185">Reference proteome</keyword>
<dbReference type="RefSeq" id="WP_091073148.1">
    <property type="nucleotide sequence ID" value="NZ_LT629799.1"/>
</dbReference>
<reference evidence="2" key="1">
    <citation type="submission" date="2016-10" db="EMBL/GenBank/DDBJ databases">
        <authorList>
            <person name="Varghese N."/>
            <person name="Submissions S."/>
        </authorList>
    </citation>
    <scope>NUCLEOTIDE SEQUENCE [LARGE SCALE GENOMIC DNA]</scope>
    <source>
        <strain evidence="2">DSM 21743</strain>
    </source>
</reference>
<sequence>MSKHPFEAPTRADLEHLPVEILSEDDLGVLSVRAWAKDGESVKVTWDVLARSFTVWWRSADAERLTVYRELVVQVSVNVELGAVVFRCWSQGADLKGTLVVRVAETVTVTDATLQS</sequence>
<name>A0A1H2LNQ1_9ACTN</name>
<evidence type="ECO:0000313" key="2">
    <source>
        <dbReference type="Proteomes" id="UP000198825"/>
    </source>
</evidence>
<dbReference type="EMBL" id="LT629799">
    <property type="protein sequence ID" value="SDU82549.1"/>
    <property type="molecule type" value="Genomic_DNA"/>
</dbReference>